<accession>A0A067SIE4</accession>
<name>A0A067SIE4_GALM3</name>
<dbReference type="HOGENOM" id="CLU_1240218_0_0_1"/>
<dbReference type="AlphaFoldDB" id="A0A067SIE4"/>
<dbReference type="STRING" id="685588.A0A067SIE4"/>
<proteinExistence type="predicted"/>
<gene>
    <name evidence="1" type="ORF">GALMADRAFT_881111</name>
</gene>
<organism evidence="1 2">
    <name type="scientific">Galerina marginata (strain CBS 339.88)</name>
    <dbReference type="NCBI Taxonomy" id="685588"/>
    <lineage>
        <taxon>Eukaryota</taxon>
        <taxon>Fungi</taxon>
        <taxon>Dikarya</taxon>
        <taxon>Basidiomycota</taxon>
        <taxon>Agaricomycotina</taxon>
        <taxon>Agaricomycetes</taxon>
        <taxon>Agaricomycetidae</taxon>
        <taxon>Agaricales</taxon>
        <taxon>Agaricineae</taxon>
        <taxon>Strophariaceae</taxon>
        <taxon>Galerina</taxon>
    </lineage>
</organism>
<protein>
    <submittedName>
        <fullName evidence="1">Uncharacterized protein</fullName>
    </submittedName>
</protein>
<dbReference type="EMBL" id="KL142396">
    <property type="protein sequence ID" value="KDR70686.1"/>
    <property type="molecule type" value="Genomic_DNA"/>
</dbReference>
<reference evidence="2" key="1">
    <citation type="journal article" date="2014" name="Proc. Natl. Acad. Sci. U.S.A.">
        <title>Extensive sampling of basidiomycete genomes demonstrates inadequacy of the white-rot/brown-rot paradigm for wood decay fungi.</title>
        <authorList>
            <person name="Riley R."/>
            <person name="Salamov A.A."/>
            <person name="Brown D.W."/>
            <person name="Nagy L.G."/>
            <person name="Floudas D."/>
            <person name="Held B.W."/>
            <person name="Levasseur A."/>
            <person name="Lombard V."/>
            <person name="Morin E."/>
            <person name="Otillar R."/>
            <person name="Lindquist E.A."/>
            <person name="Sun H."/>
            <person name="LaButti K.M."/>
            <person name="Schmutz J."/>
            <person name="Jabbour D."/>
            <person name="Luo H."/>
            <person name="Baker S.E."/>
            <person name="Pisabarro A.G."/>
            <person name="Walton J.D."/>
            <person name="Blanchette R.A."/>
            <person name="Henrissat B."/>
            <person name="Martin F."/>
            <person name="Cullen D."/>
            <person name="Hibbett D.S."/>
            <person name="Grigoriev I.V."/>
        </authorList>
    </citation>
    <scope>NUCLEOTIDE SEQUENCE [LARGE SCALE GENOMIC DNA]</scope>
    <source>
        <strain evidence="2">CBS 339.88</strain>
    </source>
</reference>
<keyword evidence="2" id="KW-1185">Reference proteome</keyword>
<evidence type="ECO:0000313" key="2">
    <source>
        <dbReference type="Proteomes" id="UP000027222"/>
    </source>
</evidence>
<dbReference type="Proteomes" id="UP000027222">
    <property type="component" value="Unassembled WGS sequence"/>
</dbReference>
<dbReference type="OrthoDB" id="3049674at2759"/>
<evidence type="ECO:0000313" key="1">
    <source>
        <dbReference type="EMBL" id="KDR70686.1"/>
    </source>
</evidence>
<sequence length="218" mass="24242">MSKLDFSNYNNLPLVAAADALLNQQLAAAHTTRDKLFSQLASLFQQEETAGKYAFCLIHRHYLLQEGESMVTNGDSTQPSKDSSDNIVAECWLRTGEAMEYRVATATDRATLPPPPSKDFLNSFNKILDLYGIDVLGVCYLLEMDKLKDGFVFLETAGSRNREQVVSIVSESEAASSPQIYQTAWVPTFDVLRHIYASQTMITCMSCEPGSDQPAPRR</sequence>